<feature type="compositionally biased region" description="Basic and acidic residues" evidence="3">
    <location>
        <begin position="1301"/>
        <end position="1334"/>
    </location>
</feature>
<feature type="compositionally biased region" description="Polar residues" evidence="3">
    <location>
        <begin position="556"/>
        <end position="570"/>
    </location>
</feature>
<feature type="region of interest" description="Disordered" evidence="3">
    <location>
        <begin position="1625"/>
        <end position="1666"/>
    </location>
</feature>
<dbReference type="CDD" id="cd14259">
    <property type="entry name" value="PUFD_like"/>
    <property type="match status" value="1"/>
</dbReference>
<feature type="repeat" description="ANK" evidence="2">
    <location>
        <begin position="1983"/>
        <end position="2015"/>
    </location>
</feature>
<feature type="compositionally biased region" description="Pro residues" evidence="3">
    <location>
        <begin position="229"/>
        <end position="239"/>
    </location>
</feature>
<dbReference type="InterPro" id="IPR036770">
    <property type="entry name" value="Ankyrin_rpt-contain_sf"/>
</dbReference>
<gene>
    <name evidence="4" type="ORF">JYU34_006666</name>
</gene>
<protein>
    <recommendedName>
        <fullName evidence="6">BCL-6 corepressor</fullName>
    </recommendedName>
</protein>
<dbReference type="SMART" id="SM00248">
    <property type="entry name" value="ANK"/>
    <property type="match status" value="3"/>
</dbReference>
<feature type="compositionally biased region" description="Low complexity" evidence="3">
    <location>
        <begin position="1540"/>
        <end position="1562"/>
    </location>
</feature>
<feature type="compositionally biased region" description="Pro residues" evidence="3">
    <location>
        <begin position="290"/>
        <end position="300"/>
    </location>
</feature>
<feature type="region of interest" description="Disordered" evidence="3">
    <location>
        <begin position="892"/>
        <end position="914"/>
    </location>
</feature>
<feature type="region of interest" description="Disordered" evidence="3">
    <location>
        <begin position="1451"/>
        <end position="1497"/>
    </location>
</feature>
<feature type="compositionally biased region" description="Pro residues" evidence="3">
    <location>
        <begin position="62"/>
        <end position="81"/>
    </location>
</feature>
<dbReference type="PROSITE" id="PS50088">
    <property type="entry name" value="ANK_REPEAT"/>
    <property type="match status" value="3"/>
</dbReference>
<feature type="compositionally biased region" description="Low complexity" evidence="3">
    <location>
        <begin position="32"/>
        <end position="61"/>
    </location>
</feature>
<feature type="compositionally biased region" description="Basic and acidic residues" evidence="3">
    <location>
        <begin position="97"/>
        <end position="106"/>
    </location>
</feature>
<feature type="compositionally biased region" description="Low complexity" evidence="3">
    <location>
        <begin position="154"/>
        <end position="171"/>
    </location>
</feature>
<feature type="compositionally biased region" description="Basic and acidic residues" evidence="3">
    <location>
        <begin position="1625"/>
        <end position="1641"/>
    </location>
</feature>
<feature type="region of interest" description="Disordered" evidence="3">
    <location>
        <begin position="1386"/>
        <end position="1439"/>
    </location>
</feature>
<feature type="region of interest" description="Disordered" evidence="3">
    <location>
        <begin position="23"/>
        <end position="249"/>
    </location>
</feature>
<evidence type="ECO:0000256" key="2">
    <source>
        <dbReference type="PROSITE-ProRule" id="PRU00023"/>
    </source>
</evidence>
<proteinExistence type="inferred from homology"/>
<feature type="compositionally biased region" description="Basic and acidic residues" evidence="3">
    <location>
        <begin position="1118"/>
        <end position="1128"/>
    </location>
</feature>
<dbReference type="InterPro" id="IPR002110">
    <property type="entry name" value="Ankyrin_rpt"/>
</dbReference>
<dbReference type="PROSITE" id="PS50297">
    <property type="entry name" value="ANK_REP_REGION"/>
    <property type="match status" value="2"/>
</dbReference>
<feature type="region of interest" description="Disordered" evidence="3">
    <location>
        <begin position="1519"/>
        <end position="1562"/>
    </location>
</feature>
<evidence type="ECO:0000256" key="1">
    <source>
        <dbReference type="ARBA" id="ARBA00034703"/>
    </source>
</evidence>
<sequence>MDVSLINNVLEGTRQYFMGIPKQASDGQQVWPAGSAPPEEGAPAQSGAPAPTSRPPSAAAAPPAPPGPPASLPPPRPPSEPLEPEPHIIHKATVMREALEKRREQPDPEDDDDTEALSPPSHIIRKPAAHLPPSPAPAQGAPCPSPARPPSAAPLPASAPEAPQQAEQQSSYRLTPHRVQTPTTRAPDLYATGRPPDTYPTSRPPEPVRRYHYETNLLDTGRTSHGPPMQSPQPAPIPRQSPQHNYGRITSSVPMHTVARMRDVPSSSPPAPRYMQASQPPPHNDRVPPIHHPIPVPPTQRPGVENRSTAAYPPTSHRRDTSPYSRPHVHYDRHVPALPRKYDPQQSYPGYRPTAAAPLPLPNQRHEAHRHAYKHTGMEGLSAQYATRPPERVAGPSPHETARLPRVEYNTTRNIDSRNNYHYTSPSTSSARYPPTATVPVVQHPSLPPKSSTYRPAPAPVAVPKTAYEYPAANLAQASAARSTVKPNYAPNQPVRPTVSVTSLVNQMNQTKQKRESPLDLSVKTVKNSADSSTTQDDMVDSASLLESKTAPLQIRPSSNSRHIPPTGSSHKVDFAPDFHSQYRGRPSNSNYNHAAASGHSARYNGTYETLRPPIESYPVESRQPAYPDRTKYNVHPPKNDYVPRIDLTRTVAEERFSDKRVRDDRNFIIEDRKRSGGPIVSNIPEKIVRCETWNTDSRIDHISRSAREQKELMSQPVYSYSSHKRFEAYQKEQTSRVAQHIYGEPQKHTYPYPTETSHRVPPISYHHSHYMDRNPPNSSNRNVIQKMHNNIQPPNLHLDHQSGIPADKRVLSILRNSLEIKQTGSADSPVSKQIPDLIVIDDADDDVEITDLTKETDIGSAKSFHKRPNGSDTRLSEQNIQMPKAVDSIPREVESHRFGHSEPKSKSPEADVASRIRTKAELKVMPTEGASHIETKLDNLRDSNQPKLVPKSQKQHLFNQIREDNLRLESVIKSDHQPMISLSEVKTEPMNIDEIEKDAEISIKMETTFKDTESPAEDDLDWASACDSFMEQLKTGSHKKKTKSKRLDSENKTESTVNSNTSVDIAVDNSQLPNDTSVQSSSKTSLIDTAITIKQEPIDDDELLSTYQSKPATLTAKTERVDTKDEKNDEDIAQNREKIKEKKSLDNCSTQKDRRITDNNDNKKQKRSSECEENKKQKRSSECEENKKQKRSSECEENKKQKRSSQCDENKKQKRSSDCDENKKQKRNSESEENKKQKRSSESGDKGKHRSENKDIKKDKRNSEITKRKRSVEINDSKKEKRNSKSDKISVKASKAKSPKGKEIEKMSNSKNNTKIEIKKEKEPMKTIIKEELESTDDDEPLIKSKLLKEKEESERKNYQLLKDLSENTPYVKLECFDVELSNRRSLDSSTMLKDNDVGQLTRGKILRKSRSQGKSLSTENNNEIHKSDSSSDSDTDEICVASRLRIRKSIKTEENKTSTGNKTPVKSSPKKHDSSSSSSTPVRKPGFGDGSDFRPGWEEELYRYKRSLRMPSRLIAIPRGRSGGPFVRGGSNLFTRGSTSLPDLDPAPLSPAPSSAPSAATDDLYARRQDKLTLDSDLDSNSSFSAPLRLNYDSEASTSTVFSSNKKKGASIVDVLIKKCGTRNENKKKAKDKQKEESSPKLIPKNQSELLPTPSLGLLKTGSNGNLSAKKEKLMEDIFYKGSFRKETVSAFRNEFINNTDGLIGATEEFAPVVLKSRTRKESRVLKQQATIKEVFGDERSASAPPSSGRDKDSIKDEDNKEEDLKEDELLGLSIKIEPDTPPPEKNKPIEKSKKLLKDKIKKRSSSIRDGLRSTKSLKRNDAKGRLLRLKKRNNMNSLTSNKKIKDLSNNKIKKEKSPAPEEKEKENTNGEGASVPPPPEVKRRFKRLFGRRKFSSGFDYIRKKKKIIKREDGAVRKVRRPAPKPTPESEHDIAKEIKGWFINKSIGETSLHRAARLGYTDCVAYCLEKMEADPSAKDNAGFTALHVAAARGHVRIARLLLQYGANVSAAAQGGIRPLHEASENNHVEMIRLLLSYGADPILGTYSGQTPVELAEGTAGRLLRLYIADVQGHTIEAWTFPSPTEIIDYDELGCDPLSSPPAASPPPPPDSTIEIQCTEAPLPPFYSLRGAAGQPSEGLWCLLQDITSLLQIKSKDSLLKQIHCGSGSPKELLREIRTQEFLERAQCHQLLCAGEKVNVRASKVALVRVTDKLRQLLKVETVLVS</sequence>
<dbReference type="PANTHER" id="PTHR24117">
    <property type="entry name" value="AGAP007537-PB"/>
    <property type="match status" value="1"/>
</dbReference>
<comment type="similarity">
    <text evidence="1">Belongs to the BCOR family.</text>
</comment>
<evidence type="ECO:0000256" key="3">
    <source>
        <dbReference type="SAM" id="MobiDB-lite"/>
    </source>
</evidence>
<dbReference type="InterPro" id="IPR047144">
    <property type="entry name" value="BCOR-like"/>
</dbReference>
<feature type="compositionally biased region" description="Basic and acidic residues" evidence="3">
    <location>
        <begin position="1858"/>
        <end position="1871"/>
    </location>
</feature>
<dbReference type="PANTHER" id="PTHR24117:SF9">
    <property type="entry name" value="BCL-6 COREPRESSOR PCGF1 BINDING DOMAIN-CONTAINING PROTEIN"/>
    <property type="match status" value="1"/>
</dbReference>
<feature type="compositionally biased region" description="Basic and acidic residues" evidence="3">
    <location>
        <begin position="329"/>
        <end position="343"/>
    </location>
</feature>
<feature type="compositionally biased region" description="Polar residues" evidence="3">
    <location>
        <begin position="1055"/>
        <end position="1085"/>
    </location>
</feature>
<feature type="region of interest" description="Disordered" evidence="3">
    <location>
        <begin position="619"/>
        <end position="639"/>
    </location>
</feature>
<keyword evidence="5" id="KW-1185">Reference proteome</keyword>
<comment type="caution">
    <text evidence="4">The sequence shown here is derived from an EMBL/GenBank/DDBJ whole genome shotgun (WGS) entry which is preliminary data.</text>
</comment>
<feature type="compositionally biased region" description="Basic and acidic residues" evidence="3">
    <location>
        <begin position="1342"/>
        <end position="1357"/>
    </location>
</feature>
<evidence type="ECO:0000313" key="4">
    <source>
        <dbReference type="EMBL" id="KAG7308028.1"/>
    </source>
</evidence>
<name>A0ABQ7QSJ0_PLUXY</name>
<feature type="compositionally biased region" description="Polar residues" evidence="3">
    <location>
        <begin position="1414"/>
        <end position="1423"/>
    </location>
</feature>
<feature type="compositionally biased region" description="Low complexity" evidence="3">
    <location>
        <begin position="1477"/>
        <end position="1487"/>
    </location>
</feature>
<feature type="region of interest" description="Disordered" evidence="3">
    <location>
        <begin position="555"/>
        <end position="576"/>
    </location>
</feature>
<reference evidence="4 5" key="1">
    <citation type="submission" date="2021-06" db="EMBL/GenBank/DDBJ databases">
        <title>A haploid diamondback moth (Plutella xylostella L.) genome assembly resolves 31 chromosomes and identifies a diamide resistance mutation.</title>
        <authorList>
            <person name="Ward C.M."/>
            <person name="Perry K.D."/>
            <person name="Baker G."/>
            <person name="Powis K."/>
            <person name="Heckel D.G."/>
            <person name="Baxter S.W."/>
        </authorList>
    </citation>
    <scope>NUCLEOTIDE SEQUENCE [LARGE SCALE GENOMIC DNA]</scope>
    <source>
        <strain evidence="4 5">LV</strain>
        <tissue evidence="4">Single pupa</tissue>
    </source>
</reference>
<feature type="compositionally biased region" description="Basic and acidic residues" evidence="3">
    <location>
        <begin position="1134"/>
        <end position="1291"/>
    </location>
</feature>
<dbReference type="EMBL" id="JAHIBW010000009">
    <property type="protein sequence ID" value="KAG7308028.1"/>
    <property type="molecule type" value="Genomic_DNA"/>
</dbReference>
<evidence type="ECO:0008006" key="6">
    <source>
        <dbReference type="Google" id="ProtNLM"/>
    </source>
</evidence>
<dbReference type="Pfam" id="PF12796">
    <property type="entry name" value="Ank_2"/>
    <property type="match status" value="1"/>
</dbReference>
<feature type="region of interest" description="Disordered" evidence="3">
    <location>
        <begin position="262"/>
        <end position="367"/>
    </location>
</feature>
<feature type="repeat" description="ANK" evidence="2">
    <location>
        <begin position="1949"/>
        <end position="1982"/>
    </location>
</feature>
<organism evidence="4 5">
    <name type="scientific">Plutella xylostella</name>
    <name type="common">Diamondback moth</name>
    <name type="synonym">Plutella maculipennis</name>
    <dbReference type="NCBI Taxonomy" id="51655"/>
    <lineage>
        <taxon>Eukaryota</taxon>
        <taxon>Metazoa</taxon>
        <taxon>Ecdysozoa</taxon>
        <taxon>Arthropoda</taxon>
        <taxon>Hexapoda</taxon>
        <taxon>Insecta</taxon>
        <taxon>Pterygota</taxon>
        <taxon>Neoptera</taxon>
        <taxon>Endopterygota</taxon>
        <taxon>Lepidoptera</taxon>
        <taxon>Glossata</taxon>
        <taxon>Ditrysia</taxon>
        <taxon>Yponomeutoidea</taxon>
        <taxon>Plutellidae</taxon>
        <taxon>Plutella</taxon>
    </lineage>
</organism>
<feature type="region of interest" description="Disordered" evidence="3">
    <location>
        <begin position="1035"/>
        <end position="1085"/>
    </location>
</feature>
<dbReference type="Gene3D" id="1.25.40.20">
    <property type="entry name" value="Ankyrin repeat-containing domain"/>
    <property type="match status" value="2"/>
</dbReference>
<keyword evidence="2" id="KW-0040">ANK repeat</keyword>
<evidence type="ECO:0000313" key="5">
    <source>
        <dbReference type="Proteomes" id="UP000823941"/>
    </source>
</evidence>
<dbReference type="Proteomes" id="UP000823941">
    <property type="component" value="Chromosome 9"/>
</dbReference>
<feature type="compositionally biased region" description="Polar residues" evidence="3">
    <location>
        <begin position="240"/>
        <end position="249"/>
    </location>
</feature>
<dbReference type="PRINTS" id="PR01217">
    <property type="entry name" value="PRICHEXTENSN"/>
</dbReference>
<feature type="region of interest" description="Disordered" evidence="3">
    <location>
        <begin position="386"/>
        <end position="407"/>
    </location>
</feature>
<accession>A0ABQ7QSJ0</accession>
<feature type="repeat" description="ANK" evidence="2">
    <location>
        <begin position="2016"/>
        <end position="2042"/>
    </location>
</feature>
<feature type="compositionally biased region" description="Pro residues" evidence="3">
    <location>
        <begin position="143"/>
        <end position="153"/>
    </location>
</feature>
<feature type="compositionally biased region" description="Basic and acidic residues" evidence="3">
    <location>
        <begin position="1751"/>
        <end position="1761"/>
    </location>
</feature>
<feature type="region of interest" description="Disordered" evidence="3">
    <location>
        <begin position="1738"/>
        <end position="1884"/>
    </location>
</feature>
<feature type="region of interest" description="Disordered" evidence="3">
    <location>
        <begin position="1110"/>
        <end position="1357"/>
    </location>
</feature>
<feature type="compositionally biased region" description="Basic and acidic residues" evidence="3">
    <location>
        <begin position="1779"/>
        <end position="1801"/>
    </location>
</feature>
<dbReference type="SUPFAM" id="SSF48403">
    <property type="entry name" value="Ankyrin repeat"/>
    <property type="match status" value="1"/>
</dbReference>